<comment type="caution">
    <text evidence="1">The sequence shown here is derived from an EMBL/GenBank/DDBJ whole genome shotgun (WGS) entry which is preliminary data.</text>
</comment>
<dbReference type="OrthoDB" id="6418447at2759"/>
<organism evidence="1 2">
    <name type="scientific">Trichonephila clavata</name>
    <name type="common">Joro spider</name>
    <name type="synonym">Nephila clavata</name>
    <dbReference type="NCBI Taxonomy" id="2740835"/>
    <lineage>
        <taxon>Eukaryota</taxon>
        <taxon>Metazoa</taxon>
        <taxon>Ecdysozoa</taxon>
        <taxon>Arthropoda</taxon>
        <taxon>Chelicerata</taxon>
        <taxon>Arachnida</taxon>
        <taxon>Araneae</taxon>
        <taxon>Araneomorphae</taxon>
        <taxon>Entelegynae</taxon>
        <taxon>Araneoidea</taxon>
        <taxon>Nephilidae</taxon>
        <taxon>Trichonephila</taxon>
    </lineage>
</organism>
<keyword evidence="2" id="KW-1185">Reference proteome</keyword>
<sequence>MILLNELNLRKIATRWVPHVLTEVQRWLRYAIRSDHFARWQQEVEKILSRIISIDEFWARAYEPDLKCQSTDYRPAGSPWR</sequence>
<protein>
    <submittedName>
        <fullName evidence="1">Histone-lysine N-methyltransferase SETMAR</fullName>
    </submittedName>
</protein>
<evidence type="ECO:0000313" key="2">
    <source>
        <dbReference type="Proteomes" id="UP000887116"/>
    </source>
</evidence>
<reference evidence="1" key="1">
    <citation type="submission" date="2020-07" db="EMBL/GenBank/DDBJ databases">
        <title>Multicomponent nature underlies the extraordinary mechanical properties of spider dragline silk.</title>
        <authorList>
            <person name="Kono N."/>
            <person name="Nakamura H."/>
            <person name="Mori M."/>
            <person name="Yoshida Y."/>
            <person name="Ohtoshi R."/>
            <person name="Malay A.D."/>
            <person name="Moran D.A.P."/>
            <person name="Tomita M."/>
            <person name="Numata K."/>
            <person name="Arakawa K."/>
        </authorList>
    </citation>
    <scope>NUCLEOTIDE SEQUENCE</scope>
</reference>
<dbReference type="AlphaFoldDB" id="A0A8X6L3R5"/>
<proteinExistence type="predicted"/>
<evidence type="ECO:0000313" key="1">
    <source>
        <dbReference type="EMBL" id="GFQ94401.1"/>
    </source>
</evidence>
<accession>A0A8X6L3R5</accession>
<dbReference type="EMBL" id="BMAO01004406">
    <property type="protein sequence ID" value="GFQ94401.1"/>
    <property type="molecule type" value="Genomic_DNA"/>
</dbReference>
<name>A0A8X6L3R5_TRICU</name>
<dbReference type="Proteomes" id="UP000887116">
    <property type="component" value="Unassembled WGS sequence"/>
</dbReference>
<gene>
    <name evidence="1" type="primary">X975_20235</name>
    <name evidence="1" type="ORF">TNCT_654741</name>
</gene>